<proteinExistence type="predicted"/>
<reference evidence="2 3" key="1">
    <citation type="journal article" date="2017" name="Mycologia">
        <title>Bifiguratus adelaidae, gen. et sp. nov., a new member of Mucoromycotina in endophytic and soil-dwelling habitats.</title>
        <authorList>
            <person name="Torres-Cruz T.J."/>
            <person name="Billingsley Tobias T.L."/>
            <person name="Almatruk M."/>
            <person name="Hesse C."/>
            <person name="Kuske C.R."/>
            <person name="Desiro A."/>
            <person name="Benucci G.M."/>
            <person name="Bonito G."/>
            <person name="Stajich J.E."/>
            <person name="Dunlap C."/>
            <person name="Arnold A.E."/>
            <person name="Porras-Alfaro A."/>
        </authorList>
    </citation>
    <scope>NUCLEOTIDE SEQUENCE [LARGE SCALE GENOMIC DNA]</scope>
    <source>
        <strain evidence="2 3">AZ0501</strain>
    </source>
</reference>
<dbReference type="EMBL" id="MVBO01000334">
    <property type="protein sequence ID" value="OZJ01491.1"/>
    <property type="molecule type" value="Genomic_DNA"/>
</dbReference>
<feature type="domain" description="GST C-terminal" evidence="1">
    <location>
        <begin position="1"/>
        <end position="113"/>
    </location>
</feature>
<evidence type="ECO:0000259" key="1">
    <source>
        <dbReference type="PROSITE" id="PS50405"/>
    </source>
</evidence>
<name>A0A261XT08_9FUNG</name>
<protein>
    <recommendedName>
        <fullName evidence="1">GST C-terminal domain-containing protein</fullName>
    </recommendedName>
</protein>
<dbReference type="PROSITE" id="PS50405">
    <property type="entry name" value="GST_CTER"/>
    <property type="match status" value="1"/>
</dbReference>
<organism evidence="2 3">
    <name type="scientific">Bifiguratus adelaidae</name>
    <dbReference type="NCBI Taxonomy" id="1938954"/>
    <lineage>
        <taxon>Eukaryota</taxon>
        <taxon>Fungi</taxon>
        <taxon>Fungi incertae sedis</taxon>
        <taxon>Mucoromycota</taxon>
        <taxon>Mucoromycotina</taxon>
        <taxon>Endogonomycetes</taxon>
        <taxon>Endogonales</taxon>
        <taxon>Endogonales incertae sedis</taxon>
        <taxon>Bifiguratus</taxon>
    </lineage>
</organism>
<gene>
    <name evidence="2" type="ORF">BZG36_05590</name>
</gene>
<dbReference type="OrthoDB" id="202840at2759"/>
<dbReference type="PANTHER" id="PTHR43968">
    <property type="match status" value="1"/>
</dbReference>
<dbReference type="InterPro" id="IPR036282">
    <property type="entry name" value="Glutathione-S-Trfase_C_sf"/>
</dbReference>
<comment type="caution">
    <text evidence="2">The sequence shown here is derived from an EMBL/GenBank/DDBJ whole genome shotgun (WGS) entry which is preliminary data.</text>
</comment>
<dbReference type="Gene3D" id="1.20.1050.10">
    <property type="match status" value="1"/>
</dbReference>
<dbReference type="InterPro" id="IPR010987">
    <property type="entry name" value="Glutathione-S-Trfase_C-like"/>
</dbReference>
<sequence length="120" mass="13360">KVGPLSFQLVRHAHGTGELPDLAPLNTAFARLTEVLAEARARSGSSGPFFLGEQFSLADVALAPFFARLHITLQEKQVWDIQAYPQVAAWSEALRNRESVKASWPGDEVIQEVQRRQAHR</sequence>
<keyword evidence="3" id="KW-1185">Reference proteome</keyword>
<evidence type="ECO:0000313" key="2">
    <source>
        <dbReference type="EMBL" id="OZJ01491.1"/>
    </source>
</evidence>
<dbReference type="InterPro" id="IPR050983">
    <property type="entry name" value="GST_Omega/HSP26"/>
</dbReference>
<dbReference type="AlphaFoldDB" id="A0A261XT08"/>
<feature type="non-terminal residue" evidence="2">
    <location>
        <position position="1"/>
    </location>
</feature>
<dbReference type="SUPFAM" id="SSF47616">
    <property type="entry name" value="GST C-terminal domain-like"/>
    <property type="match status" value="1"/>
</dbReference>
<dbReference type="Pfam" id="PF13410">
    <property type="entry name" value="GST_C_2"/>
    <property type="match status" value="1"/>
</dbReference>
<dbReference type="PANTHER" id="PTHR43968:SF6">
    <property type="entry name" value="GLUTATHIONE S-TRANSFERASE OMEGA"/>
    <property type="match status" value="1"/>
</dbReference>
<dbReference type="GO" id="GO:0005737">
    <property type="term" value="C:cytoplasm"/>
    <property type="evidence" value="ECO:0007669"/>
    <property type="project" value="TreeGrafter"/>
</dbReference>
<evidence type="ECO:0000313" key="3">
    <source>
        <dbReference type="Proteomes" id="UP000242875"/>
    </source>
</evidence>
<accession>A0A261XT08</accession>
<dbReference type="Proteomes" id="UP000242875">
    <property type="component" value="Unassembled WGS sequence"/>
</dbReference>